<dbReference type="OrthoDB" id="4234970at2"/>
<dbReference type="RefSeq" id="WP_091308282.1">
    <property type="nucleotide sequence ID" value="NZ_FNSO01000004.1"/>
</dbReference>
<evidence type="ECO:0000313" key="2">
    <source>
        <dbReference type="Proteomes" id="UP000199622"/>
    </source>
</evidence>
<dbReference type="EMBL" id="FNSO01000004">
    <property type="protein sequence ID" value="SEC35076.1"/>
    <property type="molecule type" value="Genomic_DNA"/>
</dbReference>
<sequence length="180" mass="20135">MTAPTAYEHSWGRVMEELRGSAWGTPEELFGGEFFVQNIRAALAAPPPPLWYDPSPEELRFSSGLRVADLSCTGSAWLTAIRVEPGAAHGELWFDFDRKLPGYRKLDIGYAGYLAALQVTKGTSGWQLLFTDVSLRDDEFDWVVEGLQAMLETFPDLFPGYDYEPLRRRLEERLGPGSAG</sequence>
<gene>
    <name evidence="1" type="ORF">SAMN04489727_3439</name>
</gene>
<organism evidence="1 2">
    <name type="scientific">Amycolatopsis tolypomycina</name>
    <dbReference type="NCBI Taxonomy" id="208445"/>
    <lineage>
        <taxon>Bacteria</taxon>
        <taxon>Bacillati</taxon>
        <taxon>Actinomycetota</taxon>
        <taxon>Actinomycetes</taxon>
        <taxon>Pseudonocardiales</taxon>
        <taxon>Pseudonocardiaceae</taxon>
        <taxon>Amycolatopsis</taxon>
    </lineage>
</organism>
<evidence type="ECO:0000313" key="1">
    <source>
        <dbReference type="EMBL" id="SEC35076.1"/>
    </source>
</evidence>
<reference evidence="2" key="1">
    <citation type="submission" date="2016-10" db="EMBL/GenBank/DDBJ databases">
        <authorList>
            <person name="Varghese N."/>
            <person name="Submissions S."/>
        </authorList>
    </citation>
    <scope>NUCLEOTIDE SEQUENCE [LARGE SCALE GENOMIC DNA]</scope>
    <source>
        <strain evidence="2">DSM 44544</strain>
    </source>
</reference>
<name>A0A1H4RTA1_9PSEU</name>
<dbReference type="AlphaFoldDB" id="A0A1H4RTA1"/>
<dbReference type="Proteomes" id="UP000199622">
    <property type="component" value="Unassembled WGS sequence"/>
</dbReference>
<keyword evidence="2" id="KW-1185">Reference proteome</keyword>
<protein>
    <submittedName>
        <fullName evidence="1">Uncharacterized protein</fullName>
    </submittedName>
</protein>
<accession>A0A1H4RTA1</accession>
<dbReference type="STRING" id="208445.SAMN04489727_3439"/>
<proteinExistence type="predicted"/>